<keyword evidence="3" id="KW-1185">Reference proteome</keyword>
<feature type="region of interest" description="Disordered" evidence="1">
    <location>
        <begin position="95"/>
        <end position="117"/>
    </location>
</feature>
<organism evidence="2 3">
    <name type="scientific">Methylocella tundrae</name>
    <dbReference type="NCBI Taxonomy" id="227605"/>
    <lineage>
        <taxon>Bacteria</taxon>
        <taxon>Pseudomonadati</taxon>
        <taxon>Pseudomonadota</taxon>
        <taxon>Alphaproteobacteria</taxon>
        <taxon>Hyphomicrobiales</taxon>
        <taxon>Beijerinckiaceae</taxon>
        <taxon>Methylocella</taxon>
    </lineage>
</organism>
<reference evidence="2 3" key="1">
    <citation type="submission" date="2019-05" db="EMBL/GenBank/DDBJ databases">
        <authorList>
            <person name="Farhan Ul Haque M."/>
        </authorList>
    </citation>
    <scope>NUCLEOTIDE SEQUENCE [LARGE SCALE GENOMIC DNA]</scope>
    <source>
        <strain evidence="2">2</strain>
    </source>
</reference>
<comment type="caution">
    <text evidence="2">The sequence shown here is derived from an EMBL/GenBank/DDBJ whole genome shotgun (WGS) entry which is preliminary data.</text>
</comment>
<name>A0A8B6M707_METTU</name>
<accession>A0A8B6M707</accession>
<evidence type="ECO:0000313" key="3">
    <source>
        <dbReference type="Proteomes" id="UP000485880"/>
    </source>
</evidence>
<evidence type="ECO:0000313" key="2">
    <source>
        <dbReference type="EMBL" id="VTZ50538.1"/>
    </source>
</evidence>
<dbReference type="Proteomes" id="UP000485880">
    <property type="component" value="Unassembled WGS sequence"/>
</dbReference>
<gene>
    <name evidence="2" type="ORF">MPC4_250046</name>
</gene>
<protein>
    <submittedName>
        <fullName evidence="2">Uncharacterized protein</fullName>
    </submittedName>
</protein>
<evidence type="ECO:0000256" key="1">
    <source>
        <dbReference type="SAM" id="MobiDB-lite"/>
    </source>
</evidence>
<sequence>MLFREEWTRSGQGKKVDRRHCGQAIEAQPSFGQIRPFERPFGVVNLTEMDQRRTRRPRAGVRNPAATVGVDHARLAGDGRIKPPMLAAGGAAVASVSSAVRARSPRLSPCRSMEPRS</sequence>
<feature type="compositionally biased region" description="Low complexity" evidence="1">
    <location>
        <begin position="95"/>
        <end position="109"/>
    </location>
</feature>
<dbReference type="AlphaFoldDB" id="A0A8B6M707"/>
<dbReference type="EMBL" id="CABFMQ020000082">
    <property type="protein sequence ID" value="VTZ50538.1"/>
    <property type="molecule type" value="Genomic_DNA"/>
</dbReference>
<proteinExistence type="predicted"/>